<dbReference type="HOGENOM" id="CLU_3174842_0_0_6"/>
<reference evidence="2" key="1">
    <citation type="submission" date="2013-07" db="EMBL/GenBank/DDBJ databases">
        <title>Sub-species coevolution in mutualistic symbiosis.</title>
        <authorList>
            <person name="Murfin K."/>
            <person name="Klassen J."/>
            <person name="Lee M."/>
            <person name="Forst S."/>
            <person name="Stock P."/>
            <person name="Goodrich-Blair H."/>
        </authorList>
    </citation>
    <scope>NUCLEOTIDE SEQUENCE [LARGE SCALE GENOMIC DNA]</scope>
    <source>
        <strain evidence="2">Intermedium</strain>
    </source>
</reference>
<sequence>MFVMGGNIPGFLAASYLGYALGLGLVMRDNTGEMVQLMRLIYIKDSN</sequence>
<dbReference type="AlphaFoldDB" id="A0A077QJN5"/>
<gene>
    <name evidence="2" type="ORF">XBI1_2650006</name>
</gene>
<evidence type="ECO:0000256" key="1">
    <source>
        <dbReference type="SAM" id="Phobius"/>
    </source>
</evidence>
<keyword evidence="1" id="KW-0812">Transmembrane</keyword>
<organism evidence="2 3">
    <name type="scientific">Xenorhabdus bovienii str. Intermedium</name>
    <dbReference type="NCBI Taxonomy" id="1379677"/>
    <lineage>
        <taxon>Bacteria</taxon>
        <taxon>Pseudomonadati</taxon>
        <taxon>Pseudomonadota</taxon>
        <taxon>Gammaproteobacteria</taxon>
        <taxon>Enterobacterales</taxon>
        <taxon>Morganellaceae</taxon>
        <taxon>Xenorhabdus</taxon>
    </lineage>
</organism>
<name>A0A077QJN5_XENBV</name>
<accession>A0A077QJN5</accession>
<evidence type="ECO:0000313" key="2">
    <source>
        <dbReference type="EMBL" id="CDH33428.1"/>
    </source>
</evidence>
<protein>
    <submittedName>
        <fullName evidence="2">Uncharacterized protein</fullName>
    </submittedName>
</protein>
<proteinExistence type="predicted"/>
<comment type="caution">
    <text evidence="2">The sequence shown here is derived from an EMBL/GenBank/DDBJ whole genome shotgun (WGS) entry which is preliminary data.</text>
</comment>
<dbReference type="Proteomes" id="UP000028480">
    <property type="component" value="Unassembled WGS sequence"/>
</dbReference>
<keyword evidence="1" id="KW-1133">Transmembrane helix</keyword>
<dbReference type="EMBL" id="CBTB010000185">
    <property type="protein sequence ID" value="CDH33428.1"/>
    <property type="molecule type" value="Genomic_DNA"/>
</dbReference>
<evidence type="ECO:0000313" key="3">
    <source>
        <dbReference type="Proteomes" id="UP000028480"/>
    </source>
</evidence>
<feature type="transmembrane region" description="Helical" evidence="1">
    <location>
        <begin position="6"/>
        <end position="26"/>
    </location>
</feature>
<keyword evidence="1" id="KW-0472">Membrane</keyword>